<dbReference type="InterPro" id="IPR008775">
    <property type="entry name" value="Phytyl_CoA_dOase-like"/>
</dbReference>
<comment type="cofactor">
    <cofactor evidence="1">
        <name>Fe(2+)</name>
        <dbReference type="ChEBI" id="CHEBI:29033"/>
    </cofactor>
</comment>
<keyword evidence="3" id="KW-1185">Reference proteome</keyword>
<dbReference type="SUPFAM" id="SSF51197">
    <property type="entry name" value="Clavaminate synthase-like"/>
    <property type="match status" value="1"/>
</dbReference>
<evidence type="ECO:0000313" key="2">
    <source>
        <dbReference type="EMBL" id="NVO79177.1"/>
    </source>
</evidence>
<name>A0A850QJ80_9BURK</name>
<dbReference type="PANTHER" id="PTHR20883">
    <property type="entry name" value="PHYTANOYL-COA DIOXYGENASE DOMAIN CONTAINING 1"/>
    <property type="match status" value="1"/>
</dbReference>
<dbReference type="Pfam" id="PF05721">
    <property type="entry name" value="PhyH"/>
    <property type="match status" value="1"/>
</dbReference>
<dbReference type="GO" id="GO:0005506">
    <property type="term" value="F:iron ion binding"/>
    <property type="evidence" value="ECO:0007669"/>
    <property type="project" value="UniProtKB-ARBA"/>
</dbReference>
<gene>
    <name evidence="2" type="ORF">HV832_15205</name>
</gene>
<keyword evidence="2" id="KW-0223">Dioxygenase</keyword>
<evidence type="ECO:0000313" key="3">
    <source>
        <dbReference type="Proteomes" id="UP000588051"/>
    </source>
</evidence>
<reference evidence="2 3" key="1">
    <citation type="submission" date="2020-06" db="EMBL/GenBank/DDBJ databases">
        <authorList>
            <person name="Qiu C."/>
            <person name="Liu Z."/>
        </authorList>
    </citation>
    <scope>NUCLEOTIDE SEQUENCE [LARGE SCALE GENOMIC DNA]</scope>
    <source>
        <strain evidence="2 3">EM 1</strain>
    </source>
</reference>
<accession>A0A850QJ80</accession>
<dbReference type="GO" id="GO:0016706">
    <property type="term" value="F:2-oxoglutarate-dependent dioxygenase activity"/>
    <property type="evidence" value="ECO:0007669"/>
    <property type="project" value="UniProtKB-ARBA"/>
</dbReference>
<protein>
    <submittedName>
        <fullName evidence="2">Phytanoyl-CoA dioxygenase family protein</fullName>
    </submittedName>
</protein>
<proteinExistence type="predicted"/>
<dbReference type="Proteomes" id="UP000588051">
    <property type="component" value="Unassembled WGS sequence"/>
</dbReference>
<dbReference type="AlphaFoldDB" id="A0A850QJ80"/>
<dbReference type="PANTHER" id="PTHR20883:SF48">
    <property type="entry name" value="ECTOINE DIOXYGENASE"/>
    <property type="match status" value="1"/>
</dbReference>
<evidence type="ECO:0000256" key="1">
    <source>
        <dbReference type="ARBA" id="ARBA00001954"/>
    </source>
</evidence>
<organism evidence="2 3">
    <name type="scientific">Undibacterium oligocarboniphilum</name>
    <dbReference type="NCBI Taxonomy" id="666702"/>
    <lineage>
        <taxon>Bacteria</taxon>
        <taxon>Pseudomonadati</taxon>
        <taxon>Pseudomonadota</taxon>
        <taxon>Betaproteobacteria</taxon>
        <taxon>Burkholderiales</taxon>
        <taxon>Oxalobacteraceae</taxon>
        <taxon>Undibacterium</taxon>
    </lineage>
</organism>
<comment type="caution">
    <text evidence="2">The sequence shown here is derived from an EMBL/GenBank/DDBJ whole genome shotgun (WGS) entry which is preliminary data.</text>
</comment>
<sequence length="254" mass="27946">METAMLTTAQLQAFDTRGFLVLPKLATPEFCESLIRLAQQQLEAHAAPIEYETDTRYPGAPVSREAEGGQTARRLLQAYARDPAIAAWATGSALTTPLKQLLGPDALLSQAHHNCIMTKQPRYSTATGWHRDSRYWHFQRAELVSAWLALRQETVENGCLLVIPGSHQRVIEAGQLDDAQFLRTDLPQNQDLLTQAVAVPLAQGDVLLFHSNLFHAAGRNQTGSTKFSMVFTYRAADNPPAPGSRSASLPEKSL</sequence>
<dbReference type="EMBL" id="JABXYJ010000010">
    <property type="protein sequence ID" value="NVO79177.1"/>
    <property type="molecule type" value="Genomic_DNA"/>
</dbReference>
<keyword evidence="2" id="KW-0560">Oxidoreductase</keyword>
<dbReference type="Gene3D" id="2.60.120.620">
    <property type="entry name" value="q2cbj1_9rhob like domain"/>
    <property type="match status" value="1"/>
</dbReference>